<reference evidence="4 5" key="2">
    <citation type="submission" date="2020-06" db="EMBL/GenBank/DDBJ databases">
        <title>Polyphasic characterization of a Rahnella strain isolated from tree sap.</title>
        <authorList>
            <person name="Kim I.S."/>
        </authorList>
    </citation>
    <scope>NUCLEOTIDE SEQUENCE [LARGE SCALE GENOMIC DNA]</scope>
    <source>
        <strain evidence="4 5">SAP-1</strain>
    </source>
</reference>
<feature type="domain" description="N-acetyltransferase" evidence="3">
    <location>
        <begin position="19"/>
        <end position="158"/>
    </location>
</feature>
<dbReference type="SUPFAM" id="SSF55729">
    <property type="entry name" value="Acyl-CoA N-acyltransferases (Nat)"/>
    <property type="match status" value="1"/>
</dbReference>
<dbReference type="Proteomes" id="UP000585363">
    <property type="component" value="Unassembled WGS sequence"/>
</dbReference>
<evidence type="ECO:0000259" key="3">
    <source>
        <dbReference type="PROSITE" id="PS51186"/>
    </source>
</evidence>
<organism evidence="4 5">
    <name type="scientific">Rouxiella aceris</name>
    <dbReference type="NCBI Taxonomy" id="2703884"/>
    <lineage>
        <taxon>Bacteria</taxon>
        <taxon>Pseudomonadati</taxon>
        <taxon>Pseudomonadota</taxon>
        <taxon>Gammaproteobacteria</taxon>
        <taxon>Enterobacterales</taxon>
        <taxon>Yersiniaceae</taxon>
        <taxon>Rouxiella</taxon>
    </lineage>
</organism>
<gene>
    <name evidence="4" type="ORF">GW590_22275</name>
</gene>
<dbReference type="Gene3D" id="3.40.630.30">
    <property type="match status" value="1"/>
</dbReference>
<evidence type="ECO:0000313" key="5">
    <source>
        <dbReference type="Proteomes" id="UP000585363"/>
    </source>
</evidence>
<sequence>MAIILVITVSLICYQEPALPIRPYQETDRPFLRTLYLAARKTAWTWLDSSSWQLEDFDRAVLGEKVIVAETDGKITGFASIFSQENFLHNLFVAPQAQGQGVGSQLIEAVEQSFTRTGALKCLVKNKTAVAFYQHRGWEIITTGDSPKGDYYLLHFRVKRKNNSK</sequence>
<dbReference type="InterPro" id="IPR016181">
    <property type="entry name" value="Acyl_CoA_acyltransferase"/>
</dbReference>
<name>A0A848MRI1_9GAMM</name>
<protein>
    <submittedName>
        <fullName evidence="4">GNAT family N-acetyltransferase</fullName>
    </submittedName>
</protein>
<comment type="caution">
    <text evidence="4">The sequence shown here is derived from an EMBL/GenBank/DDBJ whole genome shotgun (WGS) entry which is preliminary data.</text>
</comment>
<dbReference type="CDD" id="cd04301">
    <property type="entry name" value="NAT_SF"/>
    <property type="match status" value="1"/>
</dbReference>
<keyword evidence="5" id="KW-1185">Reference proteome</keyword>
<evidence type="ECO:0000256" key="2">
    <source>
        <dbReference type="ARBA" id="ARBA00023315"/>
    </source>
</evidence>
<dbReference type="PANTHER" id="PTHR43877:SF1">
    <property type="entry name" value="ACETYLTRANSFERASE"/>
    <property type="match status" value="1"/>
</dbReference>
<evidence type="ECO:0000256" key="1">
    <source>
        <dbReference type="ARBA" id="ARBA00022679"/>
    </source>
</evidence>
<dbReference type="InterPro" id="IPR000182">
    <property type="entry name" value="GNAT_dom"/>
</dbReference>
<dbReference type="GO" id="GO:0016747">
    <property type="term" value="F:acyltransferase activity, transferring groups other than amino-acyl groups"/>
    <property type="evidence" value="ECO:0007669"/>
    <property type="project" value="InterPro"/>
</dbReference>
<dbReference type="PANTHER" id="PTHR43877">
    <property type="entry name" value="AMINOALKYLPHOSPHONATE N-ACETYLTRANSFERASE-RELATED-RELATED"/>
    <property type="match status" value="1"/>
</dbReference>
<keyword evidence="1 4" id="KW-0808">Transferase</keyword>
<dbReference type="AlphaFoldDB" id="A0A848MRI1"/>
<dbReference type="Pfam" id="PF13508">
    <property type="entry name" value="Acetyltransf_7"/>
    <property type="match status" value="1"/>
</dbReference>
<dbReference type="InterPro" id="IPR050832">
    <property type="entry name" value="Bact_Acetyltransf"/>
</dbReference>
<dbReference type="EMBL" id="JAADJU010000015">
    <property type="protein sequence ID" value="NMP29580.1"/>
    <property type="molecule type" value="Genomic_DNA"/>
</dbReference>
<reference evidence="4 5" key="1">
    <citation type="submission" date="2020-01" db="EMBL/GenBank/DDBJ databases">
        <authorList>
            <person name="Lee S.D."/>
        </authorList>
    </citation>
    <scope>NUCLEOTIDE SEQUENCE [LARGE SCALE GENOMIC DNA]</scope>
    <source>
        <strain evidence="4 5">SAP-1</strain>
    </source>
</reference>
<accession>A0A848MRI1</accession>
<proteinExistence type="predicted"/>
<keyword evidence="2" id="KW-0012">Acyltransferase</keyword>
<dbReference type="PROSITE" id="PS51186">
    <property type="entry name" value="GNAT"/>
    <property type="match status" value="1"/>
</dbReference>
<evidence type="ECO:0000313" key="4">
    <source>
        <dbReference type="EMBL" id="NMP29580.1"/>
    </source>
</evidence>